<name>E5Y9S9_BILW3</name>
<reference evidence="1 2" key="2">
    <citation type="submission" date="2013-04" db="EMBL/GenBank/DDBJ databases">
        <title>The Genome Sequence of Bilophila wadsworthia 3_1_6.</title>
        <authorList>
            <consortium name="The Broad Institute Genomics Platform"/>
            <person name="Earl A."/>
            <person name="Ward D."/>
            <person name="Feldgarden M."/>
            <person name="Gevers D."/>
            <person name="Sibley C."/>
            <person name="Strauss J."/>
            <person name="Allen-Vercoe E."/>
            <person name="Walker B."/>
            <person name="Young S."/>
            <person name="Zeng Q."/>
            <person name="Gargeya S."/>
            <person name="Fitzgerald M."/>
            <person name="Haas B."/>
            <person name="Abouelleil A."/>
            <person name="Allen A.W."/>
            <person name="Alvarado L."/>
            <person name="Arachchi H.M."/>
            <person name="Berlin A.M."/>
            <person name="Chapman S.B."/>
            <person name="Gainer-Dewar J."/>
            <person name="Goldberg J."/>
            <person name="Griggs A."/>
            <person name="Gujja S."/>
            <person name="Hansen M."/>
            <person name="Howarth C."/>
            <person name="Imamovic A."/>
            <person name="Ireland A."/>
            <person name="Larimer J."/>
            <person name="McCowan C."/>
            <person name="Murphy C."/>
            <person name="Pearson M."/>
            <person name="Poon T.W."/>
            <person name="Priest M."/>
            <person name="Roberts A."/>
            <person name="Saif S."/>
            <person name="Shea T."/>
            <person name="Sisk P."/>
            <person name="Sykes S."/>
            <person name="Wortman J."/>
            <person name="Nusbaum C."/>
            <person name="Birren B."/>
        </authorList>
    </citation>
    <scope>NUCLEOTIDE SEQUENCE [LARGE SCALE GENOMIC DNA]</scope>
    <source>
        <strain evidence="1 2">3_1_6</strain>
    </source>
</reference>
<dbReference type="GeneID" id="78084663"/>
<protein>
    <recommendedName>
        <fullName evidence="3">HK97 gp10 family phage protein</fullName>
    </recommendedName>
</protein>
<sequence length="170" mass="19107">MPVEAYEYRIQEIRRKIKELDSVMTDDVNKFEKILQEQVRLTIEGEALLIVKKVISEVFVRIVLRTPVDTGRARASWQFGVGTAPSGVAPDKEYPELKDKEISETQVRAAVASALEEISVAPASVWFISNNLEYIEALEAGWSKKQAPAGMVSLTLREMTRQLEQELGKA</sequence>
<proteinExistence type="predicted"/>
<dbReference type="AlphaFoldDB" id="E5Y9S9"/>
<dbReference type="RefSeq" id="WP_005029197.1">
    <property type="nucleotide sequence ID" value="NZ_KE150238.1"/>
</dbReference>
<dbReference type="OrthoDB" id="6650149at2"/>
<evidence type="ECO:0008006" key="3">
    <source>
        <dbReference type="Google" id="ProtNLM"/>
    </source>
</evidence>
<dbReference type="HOGENOM" id="CLU_1648858_0_0_7"/>
<evidence type="ECO:0000313" key="2">
    <source>
        <dbReference type="Proteomes" id="UP000006034"/>
    </source>
</evidence>
<dbReference type="Proteomes" id="UP000006034">
    <property type="component" value="Unassembled WGS sequence"/>
</dbReference>
<dbReference type="STRING" id="563192.HMPREF0179_02947"/>
<evidence type="ECO:0000313" key="1">
    <source>
        <dbReference type="EMBL" id="EFV43206.1"/>
    </source>
</evidence>
<accession>E5Y9S9</accession>
<organism evidence="1 2">
    <name type="scientific">Bilophila wadsworthia (strain 3_1_6)</name>
    <dbReference type="NCBI Taxonomy" id="563192"/>
    <lineage>
        <taxon>Bacteria</taxon>
        <taxon>Pseudomonadati</taxon>
        <taxon>Thermodesulfobacteriota</taxon>
        <taxon>Desulfovibrionia</taxon>
        <taxon>Desulfovibrionales</taxon>
        <taxon>Desulfovibrionaceae</taxon>
        <taxon>Bilophila</taxon>
    </lineage>
</organism>
<keyword evidence="2" id="KW-1185">Reference proteome</keyword>
<reference evidence="1 2" key="1">
    <citation type="submission" date="2010-10" db="EMBL/GenBank/DDBJ databases">
        <authorList>
            <consortium name="The Broad Institute Genome Sequencing Platform"/>
            <person name="Ward D."/>
            <person name="Earl A."/>
            <person name="Feldgarden M."/>
            <person name="Young S.K."/>
            <person name="Gargeya S."/>
            <person name="Zeng Q."/>
            <person name="Alvarado L."/>
            <person name="Berlin A."/>
            <person name="Bochicchio J."/>
            <person name="Chapman S.B."/>
            <person name="Chen Z."/>
            <person name="Freedman E."/>
            <person name="Gellesch M."/>
            <person name="Goldberg J."/>
            <person name="Griggs A."/>
            <person name="Gujja S."/>
            <person name="Heilman E."/>
            <person name="Heiman D."/>
            <person name="Howarth C."/>
            <person name="Mehta T."/>
            <person name="Neiman D."/>
            <person name="Pearson M."/>
            <person name="Roberts A."/>
            <person name="Saif S."/>
            <person name="Shea T."/>
            <person name="Shenoy N."/>
            <person name="Sisk P."/>
            <person name="Stolte C."/>
            <person name="Sykes S."/>
            <person name="White J."/>
            <person name="Yandava C."/>
            <person name="Allen-Vercoe E."/>
            <person name="Sibley C."/>
            <person name="Ambrose C.E."/>
            <person name="Strauss J."/>
            <person name="Daigneault M."/>
            <person name="Haas B."/>
            <person name="Nusbaum C."/>
            <person name="Birren B."/>
        </authorList>
    </citation>
    <scope>NUCLEOTIDE SEQUENCE [LARGE SCALE GENOMIC DNA]</scope>
    <source>
        <strain evidence="1 2">3_1_6</strain>
    </source>
</reference>
<gene>
    <name evidence="1" type="ORF">HMPREF0179_02947</name>
</gene>
<comment type="caution">
    <text evidence="1">The sequence shown here is derived from an EMBL/GenBank/DDBJ whole genome shotgun (WGS) entry which is preliminary data.</text>
</comment>
<dbReference type="EMBL" id="ADCP02000001">
    <property type="protein sequence ID" value="EFV43206.1"/>
    <property type="molecule type" value="Genomic_DNA"/>
</dbReference>